<dbReference type="Proteomes" id="UP000536640">
    <property type="component" value="Unassembled WGS sequence"/>
</dbReference>
<dbReference type="Pfam" id="PF21982">
    <property type="entry name" value="RecX_HTH1"/>
    <property type="match status" value="1"/>
</dbReference>
<dbReference type="Gene3D" id="1.10.10.10">
    <property type="entry name" value="Winged helix-like DNA-binding domain superfamily/Winged helix DNA-binding domain"/>
    <property type="match status" value="3"/>
</dbReference>
<comment type="subcellular location">
    <subcellularLocation>
        <location evidence="1 5">Cytoplasm</location>
    </subcellularLocation>
</comment>
<organism evidence="9 10">
    <name type="scientific">Zhongshania antarctica</name>
    <dbReference type="NCBI Taxonomy" id="641702"/>
    <lineage>
        <taxon>Bacteria</taxon>
        <taxon>Pseudomonadati</taxon>
        <taxon>Pseudomonadota</taxon>
        <taxon>Gammaproteobacteria</taxon>
        <taxon>Cellvibrionales</taxon>
        <taxon>Spongiibacteraceae</taxon>
        <taxon>Zhongshania</taxon>
    </lineage>
</organism>
<dbReference type="GO" id="GO:0005737">
    <property type="term" value="C:cytoplasm"/>
    <property type="evidence" value="ECO:0007669"/>
    <property type="project" value="UniProtKB-SubCell"/>
</dbReference>
<dbReference type="InterPro" id="IPR003783">
    <property type="entry name" value="Regulatory_RecX"/>
</dbReference>
<dbReference type="InterPro" id="IPR036388">
    <property type="entry name" value="WH-like_DNA-bd_sf"/>
</dbReference>
<comment type="caution">
    <text evidence="9">The sequence shown here is derived from an EMBL/GenBank/DDBJ whole genome shotgun (WGS) entry which is preliminary data.</text>
</comment>
<dbReference type="EMBL" id="JACHHW010000004">
    <property type="protein sequence ID" value="MBB5187346.1"/>
    <property type="molecule type" value="Genomic_DNA"/>
</dbReference>
<dbReference type="HAMAP" id="MF_01114">
    <property type="entry name" value="RecX"/>
    <property type="match status" value="1"/>
</dbReference>
<dbReference type="InterPro" id="IPR053925">
    <property type="entry name" value="RecX_HTH_3rd"/>
</dbReference>
<evidence type="ECO:0000256" key="4">
    <source>
        <dbReference type="ARBA" id="ARBA00022490"/>
    </source>
</evidence>
<evidence type="ECO:0000256" key="3">
    <source>
        <dbReference type="ARBA" id="ARBA00018111"/>
    </source>
</evidence>
<reference evidence="9 10" key="1">
    <citation type="submission" date="2020-08" db="EMBL/GenBank/DDBJ databases">
        <title>Genomic Encyclopedia of Type Strains, Phase IV (KMG-IV): sequencing the most valuable type-strain genomes for metagenomic binning, comparative biology and taxonomic classification.</title>
        <authorList>
            <person name="Goeker M."/>
        </authorList>
    </citation>
    <scope>NUCLEOTIDE SEQUENCE [LARGE SCALE GENOMIC DNA]</scope>
    <source>
        <strain evidence="9 10">DSM 25701</strain>
    </source>
</reference>
<evidence type="ECO:0000259" key="7">
    <source>
        <dbReference type="Pfam" id="PF21981"/>
    </source>
</evidence>
<accession>A0A840R490</accession>
<evidence type="ECO:0000313" key="10">
    <source>
        <dbReference type="Proteomes" id="UP000536640"/>
    </source>
</evidence>
<feature type="domain" description="RecX second three-helical" evidence="6">
    <location>
        <begin position="55"/>
        <end position="91"/>
    </location>
</feature>
<evidence type="ECO:0000313" key="9">
    <source>
        <dbReference type="EMBL" id="MBB5187346.1"/>
    </source>
</evidence>
<comment type="function">
    <text evidence="5">Modulates RecA activity.</text>
</comment>
<gene>
    <name evidence="5" type="primary">recX</name>
    <name evidence="9" type="ORF">HNQ57_001615</name>
</gene>
<evidence type="ECO:0000256" key="5">
    <source>
        <dbReference type="HAMAP-Rule" id="MF_01114"/>
    </source>
</evidence>
<protein>
    <recommendedName>
        <fullName evidence="3 5">Regulatory protein RecX</fullName>
    </recommendedName>
</protein>
<dbReference type="InterPro" id="IPR053926">
    <property type="entry name" value="RecX_HTH_1st"/>
</dbReference>
<dbReference type="InterPro" id="IPR053924">
    <property type="entry name" value="RecX_HTH_2nd"/>
</dbReference>
<keyword evidence="10" id="KW-1185">Reference proteome</keyword>
<name>A0A840R490_9GAMM</name>
<evidence type="ECO:0000256" key="2">
    <source>
        <dbReference type="ARBA" id="ARBA00009695"/>
    </source>
</evidence>
<feature type="domain" description="RecX first three-helical" evidence="8">
    <location>
        <begin position="11"/>
        <end position="47"/>
    </location>
</feature>
<dbReference type="Pfam" id="PF21981">
    <property type="entry name" value="RecX_HTH3"/>
    <property type="match status" value="1"/>
</dbReference>
<keyword evidence="4 5" id="KW-0963">Cytoplasm</keyword>
<dbReference type="Pfam" id="PF02631">
    <property type="entry name" value="RecX_HTH2"/>
    <property type="match status" value="1"/>
</dbReference>
<dbReference type="PANTHER" id="PTHR33602">
    <property type="entry name" value="REGULATORY PROTEIN RECX FAMILY PROTEIN"/>
    <property type="match status" value="1"/>
</dbReference>
<comment type="similarity">
    <text evidence="2 5">Belongs to the RecX family.</text>
</comment>
<dbReference type="AlphaFoldDB" id="A0A840R490"/>
<dbReference type="RefSeq" id="WP_184462215.1">
    <property type="nucleotide sequence ID" value="NZ_JACHHW010000004.1"/>
</dbReference>
<evidence type="ECO:0000256" key="1">
    <source>
        <dbReference type="ARBA" id="ARBA00004496"/>
    </source>
</evidence>
<dbReference type="GO" id="GO:0006282">
    <property type="term" value="P:regulation of DNA repair"/>
    <property type="evidence" value="ECO:0007669"/>
    <property type="project" value="UniProtKB-UniRule"/>
</dbReference>
<proteinExistence type="inferred from homology"/>
<evidence type="ECO:0000259" key="8">
    <source>
        <dbReference type="Pfam" id="PF21982"/>
    </source>
</evidence>
<evidence type="ECO:0000259" key="6">
    <source>
        <dbReference type="Pfam" id="PF02631"/>
    </source>
</evidence>
<feature type="domain" description="RecX third three-helical" evidence="7">
    <location>
        <begin position="100"/>
        <end position="146"/>
    </location>
</feature>
<sequence>MKQIDTKTVRLKAMDYLARREHSRRELALKLARKFPDSDELDRVLDTLAADGLQSDRRFTGSFIRLRVQGGYGPQRIRAELRQRGISDALIVEQFSEQDVDWFAVAEAVFLKKYAGVNLDDPRERAKCMRYLQYKGYDLEHINALL</sequence>
<dbReference type="PANTHER" id="PTHR33602:SF1">
    <property type="entry name" value="REGULATORY PROTEIN RECX FAMILY PROTEIN"/>
    <property type="match status" value="1"/>
</dbReference>